<keyword evidence="5" id="KW-1185">Reference proteome</keyword>
<dbReference type="KEGG" id="fbl:Fbal_0364"/>
<dbReference type="Gene3D" id="3.30.700.10">
    <property type="entry name" value="Glycoprotein, Type 4 Pilin"/>
    <property type="match status" value="1"/>
</dbReference>
<evidence type="ECO:0000256" key="3">
    <source>
        <dbReference type="SAM" id="Phobius"/>
    </source>
</evidence>
<name>E1SN79_FERBD</name>
<dbReference type="GO" id="GO:0043107">
    <property type="term" value="P:type IV pilus-dependent motility"/>
    <property type="evidence" value="ECO:0007669"/>
    <property type="project" value="TreeGrafter"/>
</dbReference>
<dbReference type="AlphaFoldDB" id="E1SN79"/>
<dbReference type="PANTHER" id="PTHR30093">
    <property type="entry name" value="GENERAL SECRETION PATHWAY PROTEIN G"/>
    <property type="match status" value="1"/>
</dbReference>
<proteinExistence type="inferred from homology"/>
<dbReference type="PANTHER" id="PTHR30093:SF34">
    <property type="entry name" value="PREPILIN PEPTIDASE-DEPENDENT PROTEIN D"/>
    <property type="match status" value="1"/>
</dbReference>
<gene>
    <name evidence="4" type="ordered locus">Fbal_0364</name>
</gene>
<dbReference type="RefSeq" id="WP_013343884.1">
    <property type="nucleotide sequence ID" value="NC_014541.1"/>
</dbReference>
<dbReference type="GO" id="GO:0044096">
    <property type="term" value="C:type IV pilus"/>
    <property type="evidence" value="ECO:0007669"/>
    <property type="project" value="TreeGrafter"/>
</dbReference>
<evidence type="ECO:0000313" key="4">
    <source>
        <dbReference type="EMBL" id="ADN74578.1"/>
    </source>
</evidence>
<dbReference type="Proteomes" id="UP000006683">
    <property type="component" value="Chromosome"/>
</dbReference>
<dbReference type="NCBIfam" id="TIGR02532">
    <property type="entry name" value="IV_pilin_GFxxxE"/>
    <property type="match status" value="1"/>
</dbReference>
<feature type="transmembrane region" description="Helical" evidence="3">
    <location>
        <begin position="12"/>
        <end position="34"/>
    </location>
</feature>
<dbReference type="eggNOG" id="COG4969">
    <property type="taxonomic scope" value="Bacteria"/>
</dbReference>
<dbReference type="InterPro" id="IPR045584">
    <property type="entry name" value="Pilin-like"/>
</dbReference>
<dbReference type="EMBL" id="CP002209">
    <property type="protein sequence ID" value="ADN74578.1"/>
    <property type="molecule type" value="Genomic_DNA"/>
</dbReference>
<evidence type="ECO:0000256" key="1">
    <source>
        <dbReference type="ARBA" id="ARBA00005233"/>
    </source>
</evidence>
<dbReference type="PROSITE" id="PS00409">
    <property type="entry name" value="PROKAR_NTER_METHYL"/>
    <property type="match status" value="1"/>
</dbReference>
<dbReference type="SUPFAM" id="SSF54523">
    <property type="entry name" value="Pili subunits"/>
    <property type="match status" value="1"/>
</dbReference>
<dbReference type="InterPro" id="IPR012902">
    <property type="entry name" value="N_methyl_site"/>
</dbReference>
<evidence type="ECO:0000256" key="2">
    <source>
        <dbReference type="ARBA" id="ARBA00022481"/>
    </source>
</evidence>
<dbReference type="OrthoDB" id="5918848at2"/>
<keyword evidence="3" id="KW-1133">Transmembrane helix</keyword>
<keyword evidence="3" id="KW-0812">Transmembrane</keyword>
<organism evidence="4 5">
    <name type="scientific">Ferrimonas balearica (strain DSM 9799 / CCM 4581 / KCTC 23876 / PAT)</name>
    <dbReference type="NCBI Taxonomy" id="550540"/>
    <lineage>
        <taxon>Bacteria</taxon>
        <taxon>Pseudomonadati</taxon>
        <taxon>Pseudomonadota</taxon>
        <taxon>Gammaproteobacteria</taxon>
        <taxon>Alteromonadales</taxon>
        <taxon>Ferrimonadaceae</taxon>
        <taxon>Ferrimonas</taxon>
    </lineage>
</organism>
<dbReference type="HOGENOM" id="CLU_091705_4_1_6"/>
<dbReference type="GeneID" id="67180616"/>
<comment type="similarity">
    <text evidence="1">Belongs to the N-Me-Phe pilin family.</text>
</comment>
<keyword evidence="2" id="KW-0488">Methylation</keyword>
<reference evidence="4 5" key="1">
    <citation type="journal article" date="2010" name="Stand. Genomic Sci.">
        <title>Complete genome sequence of Ferrimonas balearica type strain (PAT).</title>
        <authorList>
            <person name="Nolan M."/>
            <person name="Sikorski J."/>
            <person name="Davenport K."/>
            <person name="Lucas S."/>
            <person name="Glavina Del Rio T."/>
            <person name="Tice H."/>
            <person name="Cheng J."/>
            <person name="Goodwin L."/>
            <person name="Pitluck S."/>
            <person name="Liolios K."/>
            <person name="Ivanova N."/>
            <person name="Mavromatis K."/>
            <person name="Ovchinnikova G."/>
            <person name="Pati A."/>
            <person name="Chen A."/>
            <person name="Palaniappan K."/>
            <person name="Land M."/>
            <person name="Hauser L."/>
            <person name="Chang Y."/>
            <person name="Jeffries C."/>
            <person name="Tapia R."/>
            <person name="Brettin T."/>
            <person name="Detter J."/>
            <person name="Han C."/>
            <person name="Yasawong M."/>
            <person name="Rohde M."/>
            <person name="Tindall B."/>
            <person name="Goker M."/>
            <person name="Woyke T."/>
            <person name="Bristow J."/>
            <person name="Eisen J."/>
            <person name="Markowitz V."/>
            <person name="Hugenholtz P."/>
            <person name="Kyrpides N."/>
            <person name="Klenk H."/>
            <person name="Lapidus A."/>
        </authorList>
    </citation>
    <scope>NUCLEOTIDE SEQUENCE [LARGE SCALE GENOMIC DNA]</scope>
    <source>
        <strain evidence="5">DSM 9799 / CCM 4581 / KCTC 23876 / PAT</strain>
    </source>
</reference>
<dbReference type="STRING" id="550540.Fbal_0364"/>
<keyword evidence="3" id="KW-0472">Membrane</keyword>
<dbReference type="Pfam" id="PF07963">
    <property type="entry name" value="N_methyl"/>
    <property type="match status" value="1"/>
</dbReference>
<protein>
    <submittedName>
        <fullName evidence="4">Methylation site containing protein</fullName>
    </submittedName>
</protein>
<sequence length="142" mass="14696">MNRQVRKQQGFTLIELMIVVAIVGILAAIALPAYQTYTKKAKMTEVAAATGGMKTAAEVCFQLNATNYATVCTAANELADQTQPNISIKYTAGNAPKITALTTAALGPVPSGVSYVLTGTVASSGQVTWAKSCTGEAASYCP</sequence>
<accession>E1SN79</accession>
<evidence type="ECO:0000313" key="5">
    <source>
        <dbReference type="Proteomes" id="UP000006683"/>
    </source>
</evidence>